<organism evidence="2 3">
    <name type="scientific">Cudoniella acicularis</name>
    <dbReference type="NCBI Taxonomy" id="354080"/>
    <lineage>
        <taxon>Eukaryota</taxon>
        <taxon>Fungi</taxon>
        <taxon>Dikarya</taxon>
        <taxon>Ascomycota</taxon>
        <taxon>Pezizomycotina</taxon>
        <taxon>Leotiomycetes</taxon>
        <taxon>Helotiales</taxon>
        <taxon>Tricladiaceae</taxon>
        <taxon>Cudoniella</taxon>
    </lineage>
</organism>
<comment type="caution">
    <text evidence="2">The sequence shown here is derived from an EMBL/GenBank/DDBJ whole genome shotgun (WGS) entry which is preliminary data.</text>
</comment>
<proteinExistence type="predicted"/>
<dbReference type="AlphaFoldDB" id="A0A8H4R8P2"/>
<dbReference type="PANTHER" id="PTHR38790">
    <property type="entry name" value="2EXR DOMAIN-CONTAINING PROTEIN-RELATED"/>
    <property type="match status" value="1"/>
</dbReference>
<dbReference type="Pfam" id="PF24864">
    <property type="entry name" value="DUF7730"/>
    <property type="match status" value="1"/>
</dbReference>
<accession>A0A8H4R8P2</accession>
<dbReference type="InterPro" id="IPR056632">
    <property type="entry name" value="DUF7730"/>
</dbReference>
<keyword evidence="3" id="KW-1185">Reference proteome</keyword>
<gene>
    <name evidence="2" type="ORF">G7Y89_g13213</name>
</gene>
<dbReference type="EMBL" id="JAAMPI010001507">
    <property type="protein sequence ID" value="KAF4624953.1"/>
    <property type="molecule type" value="Genomic_DNA"/>
</dbReference>
<evidence type="ECO:0000259" key="1">
    <source>
        <dbReference type="Pfam" id="PF24864"/>
    </source>
</evidence>
<evidence type="ECO:0000313" key="2">
    <source>
        <dbReference type="EMBL" id="KAF4624953.1"/>
    </source>
</evidence>
<sequence length="315" mass="35643">MPPTQIPYLMIVKASILAVPTTIPTMVSSTLKTEPFIFKGSDCKPNSQLQVFLPDSPQERINHLFRLPLELRLMIWNLCLLSPTGLVEPIDRKLAYYRQMPKSNSPSGPQFYLIYQEDNSDSYLTLSLLRTCRQICEEAFPLFWKKNTFLFNSPSGFLKFSTQKVRFASQYITSLHLNIASFQGTALNYLEKVADSLTKRRPSESAFCQLTLALQETEIVRLLVDHISGDLRTEEARISDRFVDLERIFRKVAQGLFDKVLHVECTPTGGVDGTDAFVEEILEKVISILAGALGGKCFWGSDLVYDGFMEANDAF</sequence>
<dbReference type="Proteomes" id="UP000566819">
    <property type="component" value="Unassembled WGS sequence"/>
</dbReference>
<feature type="domain" description="DUF7730" evidence="1">
    <location>
        <begin position="63"/>
        <end position="182"/>
    </location>
</feature>
<reference evidence="2 3" key="1">
    <citation type="submission" date="2020-03" db="EMBL/GenBank/DDBJ databases">
        <title>Draft Genome Sequence of Cudoniella acicularis.</title>
        <authorList>
            <person name="Buettner E."/>
            <person name="Kellner H."/>
        </authorList>
    </citation>
    <scope>NUCLEOTIDE SEQUENCE [LARGE SCALE GENOMIC DNA]</scope>
    <source>
        <strain evidence="2 3">DSM 108380</strain>
    </source>
</reference>
<evidence type="ECO:0000313" key="3">
    <source>
        <dbReference type="Proteomes" id="UP000566819"/>
    </source>
</evidence>
<name>A0A8H4R8P2_9HELO</name>
<dbReference type="OrthoDB" id="5272396at2759"/>
<protein>
    <recommendedName>
        <fullName evidence="1">DUF7730 domain-containing protein</fullName>
    </recommendedName>
</protein>